<name>A0A0A9C7U7_ARUDO</name>
<dbReference type="EMBL" id="GBRH01225511">
    <property type="protein sequence ID" value="JAD72384.1"/>
    <property type="molecule type" value="Transcribed_RNA"/>
</dbReference>
<accession>A0A0A9C7U7</accession>
<sequence>MTLGQHPYWLLKQGHPGHRCQAGRSLKQINFLYINRQCHIAEFSSTILC</sequence>
<dbReference type="AlphaFoldDB" id="A0A0A9C7U7"/>
<organism evidence="1">
    <name type="scientific">Arundo donax</name>
    <name type="common">Giant reed</name>
    <name type="synonym">Donax arundinaceus</name>
    <dbReference type="NCBI Taxonomy" id="35708"/>
    <lineage>
        <taxon>Eukaryota</taxon>
        <taxon>Viridiplantae</taxon>
        <taxon>Streptophyta</taxon>
        <taxon>Embryophyta</taxon>
        <taxon>Tracheophyta</taxon>
        <taxon>Spermatophyta</taxon>
        <taxon>Magnoliopsida</taxon>
        <taxon>Liliopsida</taxon>
        <taxon>Poales</taxon>
        <taxon>Poaceae</taxon>
        <taxon>PACMAD clade</taxon>
        <taxon>Arundinoideae</taxon>
        <taxon>Arundineae</taxon>
        <taxon>Arundo</taxon>
    </lineage>
</organism>
<reference evidence="1" key="1">
    <citation type="submission" date="2014-09" db="EMBL/GenBank/DDBJ databases">
        <authorList>
            <person name="Magalhaes I.L.F."/>
            <person name="Oliveira U."/>
            <person name="Santos F.R."/>
            <person name="Vidigal T.H.D.A."/>
            <person name="Brescovit A.D."/>
            <person name="Santos A.J."/>
        </authorList>
    </citation>
    <scope>NUCLEOTIDE SEQUENCE</scope>
    <source>
        <tissue evidence="1">Shoot tissue taken approximately 20 cm above the soil surface</tissue>
    </source>
</reference>
<protein>
    <submittedName>
        <fullName evidence="1">Uncharacterized protein</fullName>
    </submittedName>
</protein>
<proteinExistence type="predicted"/>
<evidence type="ECO:0000313" key="1">
    <source>
        <dbReference type="EMBL" id="JAD72384.1"/>
    </source>
</evidence>
<reference evidence="1" key="2">
    <citation type="journal article" date="2015" name="Data Brief">
        <title>Shoot transcriptome of the giant reed, Arundo donax.</title>
        <authorList>
            <person name="Barrero R.A."/>
            <person name="Guerrero F.D."/>
            <person name="Moolhuijzen P."/>
            <person name="Goolsby J.A."/>
            <person name="Tidwell J."/>
            <person name="Bellgard S.E."/>
            <person name="Bellgard M.I."/>
        </authorList>
    </citation>
    <scope>NUCLEOTIDE SEQUENCE</scope>
    <source>
        <tissue evidence="1">Shoot tissue taken approximately 20 cm above the soil surface</tissue>
    </source>
</reference>